<dbReference type="SUPFAM" id="SSF52540">
    <property type="entry name" value="P-loop containing nucleoside triphosphate hydrolases"/>
    <property type="match status" value="1"/>
</dbReference>
<evidence type="ECO:0000256" key="1">
    <source>
        <dbReference type="ARBA" id="ARBA00022448"/>
    </source>
</evidence>
<name>A0A382GA03_9ZZZZ</name>
<reference evidence="5" key="1">
    <citation type="submission" date="2018-05" db="EMBL/GenBank/DDBJ databases">
        <authorList>
            <person name="Lanie J.A."/>
            <person name="Ng W.-L."/>
            <person name="Kazmierczak K.M."/>
            <person name="Andrzejewski T.M."/>
            <person name="Davidsen T.M."/>
            <person name="Wayne K.J."/>
            <person name="Tettelin H."/>
            <person name="Glass J.I."/>
            <person name="Rusch D."/>
            <person name="Podicherti R."/>
            <person name="Tsui H.-C.T."/>
            <person name="Winkler M.E."/>
        </authorList>
    </citation>
    <scope>NUCLEOTIDE SEQUENCE</scope>
</reference>
<dbReference type="Gene3D" id="3.40.50.300">
    <property type="entry name" value="P-loop containing nucleotide triphosphate hydrolases"/>
    <property type="match status" value="1"/>
</dbReference>
<dbReference type="InterPro" id="IPR027417">
    <property type="entry name" value="P-loop_NTPase"/>
</dbReference>
<proteinExistence type="predicted"/>
<evidence type="ECO:0000313" key="5">
    <source>
        <dbReference type="EMBL" id="SVB71377.1"/>
    </source>
</evidence>
<dbReference type="GO" id="GO:0016887">
    <property type="term" value="F:ATP hydrolysis activity"/>
    <property type="evidence" value="ECO:0007669"/>
    <property type="project" value="InterPro"/>
</dbReference>
<feature type="domain" description="ABC transporter" evidence="4">
    <location>
        <begin position="11"/>
        <end position="261"/>
    </location>
</feature>
<evidence type="ECO:0000256" key="2">
    <source>
        <dbReference type="ARBA" id="ARBA00022741"/>
    </source>
</evidence>
<dbReference type="PROSITE" id="PS50893">
    <property type="entry name" value="ABC_TRANSPORTER_2"/>
    <property type="match status" value="1"/>
</dbReference>
<evidence type="ECO:0000259" key="4">
    <source>
        <dbReference type="PROSITE" id="PS50893"/>
    </source>
</evidence>
<dbReference type="InterPro" id="IPR003439">
    <property type="entry name" value="ABC_transporter-like_ATP-bd"/>
</dbReference>
<protein>
    <recommendedName>
        <fullName evidence="4">ABC transporter domain-containing protein</fullName>
    </recommendedName>
</protein>
<dbReference type="AlphaFoldDB" id="A0A382GA03"/>
<accession>A0A382GA03</accession>
<dbReference type="SMART" id="SM00382">
    <property type="entry name" value="AAA"/>
    <property type="match status" value="1"/>
</dbReference>
<sequence>MAALMQLQVDIRRKIFRSFEESGQIVALENVRFAADLGEFLCILGPSGCGKTTLLNIVAGLDSNFEGTVSFKTFVDTEHFVQDAYDHREKTPESSRGNSGSRDRELRIGYVFQNPRLLPWRTVEENLRLVLSSEQIQSGIIDKLLTSAELEAFRNTYPSQLSVGMQRRVSLIRAFSIQPDLLVMDEPFVSLDKRMEDNLHQVLLDYWNSSKPSILFVTHHINEALKLASRLLVFSSRPGTLILDIPVELTYPERNTPEIFRDFVTQLSEEYPEIRQIN</sequence>
<dbReference type="PROSITE" id="PS00211">
    <property type="entry name" value="ABC_TRANSPORTER_1"/>
    <property type="match status" value="1"/>
</dbReference>
<dbReference type="GO" id="GO:0005524">
    <property type="term" value="F:ATP binding"/>
    <property type="evidence" value="ECO:0007669"/>
    <property type="project" value="UniProtKB-KW"/>
</dbReference>
<dbReference type="InterPro" id="IPR003593">
    <property type="entry name" value="AAA+_ATPase"/>
</dbReference>
<keyword evidence="2" id="KW-0547">Nucleotide-binding</keyword>
<keyword evidence="1" id="KW-0813">Transport</keyword>
<evidence type="ECO:0000256" key="3">
    <source>
        <dbReference type="ARBA" id="ARBA00022840"/>
    </source>
</evidence>
<keyword evidence="3" id="KW-0067">ATP-binding</keyword>
<organism evidence="5">
    <name type="scientific">marine metagenome</name>
    <dbReference type="NCBI Taxonomy" id="408172"/>
    <lineage>
        <taxon>unclassified sequences</taxon>
        <taxon>metagenomes</taxon>
        <taxon>ecological metagenomes</taxon>
    </lineage>
</organism>
<gene>
    <name evidence="5" type="ORF">METZ01_LOCUS224231</name>
</gene>
<dbReference type="InterPro" id="IPR050166">
    <property type="entry name" value="ABC_transporter_ATP-bind"/>
</dbReference>
<dbReference type="Pfam" id="PF00005">
    <property type="entry name" value="ABC_tran"/>
    <property type="match status" value="1"/>
</dbReference>
<dbReference type="InterPro" id="IPR017871">
    <property type="entry name" value="ABC_transporter-like_CS"/>
</dbReference>
<dbReference type="EMBL" id="UINC01054083">
    <property type="protein sequence ID" value="SVB71377.1"/>
    <property type="molecule type" value="Genomic_DNA"/>
</dbReference>
<dbReference type="PANTHER" id="PTHR42788:SF19">
    <property type="entry name" value="ALIPHATIC SULFONATES IMPORT ATP-BINDING PROTEIN SSUB 2"/>
    <property type="match status" value="1"/>
</dbReference>
<dbReference type="PANTHER" id="PTHR42788">
    <property type="entry name" value="TAURINE IMPORT ATP-BINDING PROTEIN-RELATED"/>
    <property type="match status" value="1"/>
</dbReference>